<gene>
    <name evidence="4" type="ORF">V5799_014720</name>
</gene>
<dbReference type="SMART" id="SM01318">
    <property type="entry name" value="SVWC"/>
    <property type="match status" value="2"/>
</dbReference>
<evidence type="ECO:0000256" key="1">
    <source>
        <dbReference type="ARBA" id="ARBA00004613"/>
    </source>
</evidence>
<dbReference type="AlphaFoldDB" id="A0AAQ4E276"/>
<protein>
    <recommendedName>
        <fullName evidence="3">Single domain-containing protein</fullName>
    </recommendedName>
</protein>
<sequence>MVMKCAECPVNERTCTLTANHQSGQFPYCCKVYTCQQRKRVSFGLTETYTTDGTTADPDDITVEATGHWTAKTRYIFSTCGEGTCQHKEQTVASETALSLSQCEDIQRSEGNAYITVKSCPILDQSIHHCGFLNVGDRSKKYPQCCPLYTCPPNGREKEVMRLVDHPVDFVNGECVYKGERFKNIYSTSTQCFNLTCDLDRRSVTGGICLNDKLKTWNGCRAITGIEERKGLYPKCCPELVCPHMTVRDGAPEHFLFDTPVKVDVCIYLKRYVKGTHTLSNPCEKWICHHHLGKIEVIR</sequence>
<comment type="caution">
    <text evidence="4">The sequence shown here is derived from an EMBL/GenBank/DDBJ whole genome shotgun (WGS) entry which is preliminary data.</text>
</comment>
<keyword evidence="2" id="KW-0964">Secreted</keyword>
<dbReference type="GO" id="GO:0005576">
    <property type="term" value="C:extracellular region"/>
    <property type="evidence" value="ECO:0007669"/>
    <property type="project" value="UniProtKB-SubCell"/>
</dbReference>
<proteinExistence type="predicted"/>
<name>A0AAQ4E276_AMBAM</name>
<accession>A0AAQ4E276</accession>
<dbReference type="InterPro" id="IPR029277">
    <property type="entry name" value="SVWC_dom"/>
</dbReference>
<comment type="subcellular location">
    <subcellularLocation>
        <location evidence="1">Secreted</location>
    </subcellularLocation>
</comment>
<evidence type="ECO:0000313" key="4">
    <source>
        <dbReference type="EMBL" id="KAK8768816.1"/>
    </source>
</evidence>
<organism evidence="4 5">
    <name type="scientific">Amblyomma americanum</name>
    <name type="common">Lone star tick</name>
    <dbReference type="NCBI Taxonomy" id="6943"/>
    <lineage>
        <taxon>Eukaryota</taxon>
        <taxon>Metazoa</taxon>
        <taxon>Ecdysozoa</taxon>
        <taxon>Arthropoda</taxon>
        <taxon>Chelicerata</taxon>
        <taxon>Arachnida</taxon>
        <taxon>Acari</taxon>
        <taxon>Parasitiformes</taxon>
        <taxon>Ixodida</taxon>
        <taxon>Ixodoidea</taxon>
        <taxon>Ixodidae</taxon>
        <taxon>Amblyomminae</taxon>
        <taxon>Amblyomma</taxon>
    </lineage>
</organism>
<evidence type="ECO:0000313" key="5">
    <source>
        <dbReference type="Proteomes" id="UP001321473"/>
    </source>
</evidence>
<keyword evidence="5" id="KW-1185">Reference proteome</keyword>
<dbReference type="EMBL" id="JARKHS020023417">
    <property type="protein sequence ID" value="KAK8768816.1"/>
    <property type="molecule type" value="Genomic_DNA"/>
</dbReference>
<feature type="domain" description="Single" evidence="3">
    <location>
        <begin position="85"/>
        <end position="151"/>
    </location>
</feature>
<dbReference type="Proteomes" id="UP001321473">
    <property type="component" value="Unassembled WGS sequence"/>
</dbReference>
<evidence type="ECO:0000256" key="2">
    <source>
        <dbReference type="ARBA" id="ARBA00022525"/>
    </source>
</evidence>
<evidence type="ECO:0000259" key="3">
    <source>
        <dbReference type="SMART" id="SM01318"/>
    </source>
</evidence>
<feature type="domain" description="Single" evidence="3">
    <location>
        <begin position="175"/>
        <end position="242"/>
    </location>
</feature>
<reference evidence="4 5" key="1">
    <citation type="journal article" date="2023" name="Arcadia Sci">
        <title>De novo assembly of a long-read Amblyomma americanum tick genome.</title>
        <authorList>
            <person name="Chou S."/>
            <person name="Poskanzer K.E."/>
            <person name="Rollins M."/>
            <person name="Thuy-Boun P.S."/>
        </authorList>
    </citation>
    <scope>NUCLEOTIDE SEQUENCE [LARGE SCALE GENOMIC DNA]</scope>
    <source>
        <strain evidence="4">F_SG_1</strain>
        <tissue evidence="4">Salivary glands</tissue>
    </source>
</reference>